<accession>A0ACC6P7P8</accession>
<organism evidence="1 2">
    <name type="scientific">Saccharibacillus sacchari</name>
    <dbReference type="NCBI Taxonomy" id="456493"/>
    <lineage>
        <taxon>Bacteria</taxon>
        <taxon>Bacillati</taxon>
        <taxon>Bacillota</taxon>
        <taxon>Bacilli</taxon>
        <taxon>Bacillales</taxon>
        <taxon>Paenibacillaceae</taxon>
        <taxon>Saccharibacillus</taxon>
    </lineage>
</organism>
<sequence>MSKQPEQPTTIFERIYKQSPVGIAVLAVGRGHLLYANAKLGLILGCREEELIGLEFMALLHTEASPEPERADERILKAIADPEDPLEFERQCRRKDGSAVWVSFHLAELDAADDQPGRCIIVHALDVTTEYKDRQQLMENSDAYEMLMDNTRELVTQSSMDGRLLYASPSVKTLLGYTTEEMVGHHRSEFYHPEEMHAMTNLSIEDAQGQTLMRRIRHKDGRYLWFETLFRILRGRLGEADTIMGIGRDVTTRKMYEDMLDEVQRIAHIGSWEWNLAEERIHYSEETLRIFEGELAQDESYPKSLLRILHPADQAHLLDYTERMLRGEAEPFITYRVILSDRTIKTIRSQYEVWKGPDGETLRIIGMTQDVTQQATIENLIRESEQRYKSLFDYNPSGVYAYDLEGRFVTVNAGQERLTGYSEMELIGLPIAELAVPEHRGRVESGFESVKRGEAQTYEVCLVRKDGSPIDVSVTNTPIIVDERIVGVYGIASDITERKRHLAQIEKLSYEHTLILNSVSEGIFGTDLDGRLVFINPPGAKMLGFRPNEAINGLDLSQIQQTSQDGIQYDPNDSPLMNALRTGKARQDAESVFWRKDGSSFLVSYRVTPLYDQGERKGAVVVFTDMTGEMEIIQAKESAERADRAKSEFLAIMSHELRTPMNGVIGMATLLGETELDESQHAYVDIIVQSSESLMHILNEVLDFSKIEAGKMVLSNEPMQIRHVLDQAIDLFSSRAAEKGLMLTASVAPSVPEVLVGDPDRVRQVLVNLVSNAIKFTDEGGVVVTIEPGFFHPHNVLTLEVAVRDTGIGIPPDKQGLLFQSFSQIDPSINRKYGGTGLGLAICKRLIDLMGGYIGVQSREGEGSNFHFTLPLHIPSEEPLEDSAGLEALGERLAQVSAHERFEESNVIPSVEGELRALIAEDHPVNLRLLQEMLTKFGCVCDLARNGREAVEAVAARRYDLIFMDVQMPEMDGLEATARIRKLSKEEEPVIIAVTAFTDKENQERCREAGMQDFIGKPLFAEEVESLVEKWKRRIARTRV</sequence>
<evidence type="ECO:0000313" key="2">
    <source>
        <dbReference type="Proteomes" id="UP001380953"/>
    </source>
</evidence>
<keyword evidence="2" id="KW-1185">Reference proteome</keyword>
<reference evidence="1" key="1">
    <citation type="submission" date="2024-03" db="EMBL/GenBank/DDBJ databases">
        <title>Whole genome sequecning of epiphytes from Marcgravia umbellata leaves.</title>
        <authorList>
            <person name="Kumar G."/>
            <person name="Savka M.A."/>
        </authorList>
    </citation>
    <scope>NUCLEOTIDE SEQUENCE</scope>
    <source>
        <strain evidence="1">RIT_BL5</strain>
    </source>
</reference>
<dbReference type="Proteomes" id="UP001380953">
    <property type="component" value="Unassembled WGS sequence"/>
</dbReference>
<protein>
    <submittedName>
        <fullName evidence="1">PAS domain S-box protein</fullName>
    </submittedName>
</protein>
<name>A0ACC6P7P8_9BACL</name>
<dbReference type="EMBL" id="JBBKAR010000007">
    <property type="protein sequence ID" value="MEJ8302924.1"/>
    <property type="molecule type" value="Genomic_DNA"/>
</dbReference>
<comment type="caution">
    <text evidence="1">The sequence shown here is derived from an EMBL/GenBank/DDBJ whole genome shotgun (WGS) entry which is preliminary data.</text>
</comment>
<gene>
    <name evidence="1" type="ORF">WKI47_03235</name>
</gene>
<proteinExistence type="predicted"/>
<evidence type="ECO:0000313" key="1">
    <source>
        <dbReference type="EMBL" id="MEJ8302924.1"/>
    </source>
</evidence>